<dbReference type="InterPro" id="IPR041018">
    <property type="entry name" value="ADPRTs_Tse2"/>
</dbReference>
<proteinExistence type="predicted"/>
<dbReference type="AlphaFoldDB" id="A0A014N3T6"/>
<evidence type="ECO:0000313" key="2">
    <source>
        <dbReference type="EMBL" id="EXV00474.1"/>
    </source>
</evidence>
<evidence type="ECO:0000313" key="3">
    <source>
        <dbReference type="Proteomes" id="UP000030151"/>
    </source>
</evidence>
<dbReference type="Proteomes" id="UP000030151">
    <property type="component" value="Unassembled WGS sequence"/>
</dbReference>
<evidence type="ECO:0000259" key="1">
    <source>
        <dbReference type="Pfam" id="PF18648"/>
    </source>
</evidence>
<dbReference type="Pfam" id="PF18648">
    <property type="entry name" value="ADPRTs_Tse2"/>
    <property type="match status" value="1"/>
</dbReference>
<organism evidence="2 3">
    <name type="scientific">Metarhizium robertsii</name>
    <dbReference type="NCBI Taxonomy" id="568076"/>
    <lineage>
        <taxon>Eukaryota</taxon>
        <taxon>Fungi</taxon>
        <taxon>Dikarya</taxon>
        <taxon>Ascomycota</taxon>
        <taxon>Pezizomycotina</taxon>
        <taxon>Sordariomycetes</taxon>
        <taxon>Hypocreomycetidae</taxon>
        <taxon>Hypocreales</taxon>
        <taxon>Clavicipitaceae</taxon>
        <taxon>Metarhizium</taxon>
    </lineage>
</organism>
<dbReference type="OrthoDB" id="10266325at2759"/>
<accession>A0A014N3T6</accession>
<feature type="domain" description="Tse2 ADP-ribosyltransferase toxin" evidence="1">
    <location>
        <begin position="15"/>
        <end position="162"/>
    </location>
</feature>
<name>A0A014N3T6_9HYPO</name>
<dbReference type="HOGENOM" id="CLU_113396_0_0_1"/>
<reference evidence="2 3" key="1">
    <citation type="submission" date="2014-02" db="EMBL/GenBank/DDBJ databases">
        <title>The genome sequence of the entomopathogenic fungus Metarhizium robertsii ARSEF 2575.</title>
        <authorList>
            <person name="Giuliano Garisto Donzelli B."/>
            <person name="Roe B.A."/>
            <person name="Macmil S.L."/>
            <person name="Krasnoff S.B."/>
            <person name="Gibson D.M."/>
        </authorList>
    </citation>
    <scope>NUCLEOTIDE SEQUENCE [LARGE SCALE GENOMIC DNA]</scope>
    <source>
        <strain evidence="2 3">ARSEF 2575</strain>
    </source>
</reference>
<dbReference type="EMBL" id="JELW01000013">
    <property type="protein sequence ID" value="EXV00474.1"/>
    <property type="molecule type" value="Genomic_DNA"/>
</dbReference>
<protein>
    <recommendedName>
        <fullName evidence="1">Tse2 ADP-ribosyltransferase toxin domain-containing protein</fullName>
    </recommendedName>
</protein>
<gene>
    <name evidence="2" type="ORF">X797_006536</name>
</gene>
<sequence length="179" mass="20800">MQASHLIAVFKRFPKQLFRVNNGRTINLRVWSPRRHSYDIFAENGLVKPKALDPLSYAAPNGASMRPNSPYQQSLVSWRFRGSDMIVYSVPKGTRLPDDLILVHERSDHYSLQPAVPMTVDGKFSCMPFRNFDQSLTRHLDMNARMTNFFRDNAQEFTRDEWLEAYPKATESSQFHSSR</sequence>
<comment type="caution">
    <text evidence="2">The sequence shown here is derived from an EMBL/GenBank/DDBJ whole genome shotgun (WGS) entry which is preliminary data.</text>
</comment>